<comment type="caution">
    <text evidence="1">The sequence shown here is derived from an EMBL/GenBank/DDBJ whole genome shotgun (WGS) entry which is preliminary data.</text>
</comment>
<sequence length="67" mass="7271">MYQVLTASTLGTILGGNVDQEGQVGEEGATKRLGGYENTMQKRMEGTHTHKPSTHIYCCQTVAVTLE</sequence>
<evidence type="ECO:0000313" key="2">
    <source>
        <dbReference type="Proteomes" id="UP000324222"/>
    </source>
</evidence>
<organism evidence="1 2">
    <name type="scientific">Portunus trituberculatus</name>
    <name type="common">Swimming crab</name>
    <name type="synonym">Neptunus trituberculatus</name>
    <dbReference type="NCBI Taxonomy" id="210409"/>
    <lineage>
        <taxon>Eukaryota</taxon>
        <taxon>Metazoa</taxon>
        <taxon>Ecdysozoa</taxon>
        <taxon>Arthropoda</taxon>
        <taxon>Crustacea</taxon>
        <taxon>Multicrustacea</taxon>
        <taxon>Malacostraca</taxon>
        <taxon>Eumalacostraca</taxon>
        <taxon>Eucarida</taxon>
        <taxon>Decapoda</taxon>
        <taxon>Pleocyemata</taxon>
        <taxon>Brachyura</taxon>
        <taxon>Eubrachyura</taxon>
        <taxon>Portunoidea</taxon>
        <taxon>Portunidae</taxon>
        <taxon>Portuninae</taxon>
        <taxon>Portunus</taxon>
    </lineage>
</organism>
<proteinExistence type="predicted"/>
<protein>
    <submittedName>
        <fullName evidence="1">Uncharacterized protein</fullName>
    </submittedName>
</protein>
<accession>A0A5B7CGK9</accession>
<dbReference type="AlphaFoldDB" id="A0A5B7CGK9"/>
<name>A0A5B7CGK9_PORTR</name>
<reference evidence="1 2" key="1">
    <citation type="submission" date="2019-05" db="EMBL/GenBank/DDBJ databases">
        <title>Another draft genome of Portunus trituberculatus and its Hox gene families provides insights of decapod evolution.</title>
        <authorList>
            <person name="Jeong J.-H."/>
            <person name="Song I."/>
            <person name="Kim S."/>
            <person name="Choi T."/>
            <person name="Kim D."/>
            <person name="Ryu S."/>
            <person name="Kim W."/>
        </authorList>
    </citation>
    <scope>NUCLEOTIDE SEQUENCE [LARGE SCALE GENOMIC DNA]</scope>
    <source>
        <tissue evidence="1">Muscle</tissue>
    </source>
</reference>
<dbReference type="EMBL" id="VSRR010000036">
    <property type="protein sequence ID" value="MPC08607.1"/>
    <property type="molecule type" value="Genomic_DNA"/>
</dbReference>
<keyword evidence="2" id="KW-1185">Reference proteome</keyword>
<dbReference type="Proteomes" id="UP000324222">
    <property type="component" value="Unassembled WGS sequence"/>
</dbReference>
<gene>
    <name evidence="1" type="ORF">E2C01_001196</name>
</gene>
<evidence type="ECO:0000313" key="1">
    <source>
        <dbReference type="EMBL" id="MPC08607.1"/>
    </source>
</evidence>